<dbReference type="EMBL" id="DAAXOR010000021">
    <property type="protein sequence ID" value="HAG1878479.1"/>
    <property type="molecule type" value="Genomic_DNA"/>
</dbReference>
<dbReference type="EMBL" id="DAAYDV010000014">
    <property type="protein sequence ID" value="HAG3739761.1"/>
    <property type="molecule type" value="Genomic_DNA"/>
</dbReference>
<evidence type="ECO:0000313" key="5">
    <source>
        <dbReference type="EMBL" id="HAF8609436.1"/>
    </source>
</evidence>
<evidence type="ECO:0000313" key="34">
    <source>
        <dbReference type="EMBL" id="HAG4856275.1"/>
    </source>
</evidence>
<evidence type="ECO:0000313" key="20">
    <source>
        <dbReference type="EMBL" id="HAG3571572.1"/>
    </source>
</evidence>
<dbReference type="EMBL" id="DAAYMQ010000012">
    <property type="protein sequence ID" value="HAG4856275.1"/>
    <property type="molecule type" value="Genomic_DNA"/>
</dbReference>
<feature type="coiled-coil region" evidence="1">
    <location>
        <begin position="140"/>
        <end position="198"/>
    </location>
</feature>
<dbReference type="EMBL" id="DAAYCL010000013">
    <property type="protein sequence ID" value="HAG3603868.1"/>
    <property type="molecule type" value="Genomic_DNA"/>
</dbReference>
<evidence type="ECO:0000313" key="18">
    <source>
        <dbReference type="EMBL" id="HAG3000835.1"/>
    </source>
</evidence>
<gene>
    <name evidence="5" type="ORF">G5V28_004419</name>
    <name evidence="17" type="ORF">G8016_004714</name>
    <name evidence="22" type="ORF">G8036_004334</name>
    <name evidence="21" type="ORF">G8083_004281</name>
    <name evidence="20" type="ORF">G8096_004696</name>
    <name evidence="24" type="ORF">G8102_004357</name>
    <name evidence="19" type="ORF">G8106_004339</name>
    <name evidence="36" type="ORF">G8119_004717</name>
    <name evidence="18" type="ORF">G8133_004401</name>
    <name evidence="30" type="ORF">G8156_004423</name>
    <name evidence="25" type="ORF">G8406_004390</name>
    <name evidence="28" type="ORF">G8426_004709</name>
    <name evidence="29" type="ORF">G8443_004399</name>
    <name evidence="27" type="ORF">G8495_004687</name>
    <name evidence="26" type="ORF">G8512_004234</name>
    <name evidence="4" type="ORF">G8515_004366</name>
    <name evidence="2" type="ORF">G8516_004695</name>
    <name evidence="33" type="ORF">G8522_004645</name>
    <name evidence="3" type="ORF">G8541_004344</name>
    <name evidence="34" type="ORF">G8543_004361</name>
    <name evidence="32" type="ORF">G8557_004439</name>
    <name evidence="31" type="ORF">G8559_004327</name>
    <name evidence="23" type="ORF">G8T43_004397</name>
    <name evidence="8" type="ORF">G8V36_004393</name>
    <name evidence="10" type="ORF">G8W08_004694</name>
    <name evidence="6" type="ORF">G8X42_004716</name>
    <name evidence="9" type="ORF">G8X61_004722</name>
    <name evidence="35" type="ORF">G8Y08_004408</name>
    <name evidence="11" type="ORF">G8Y17_004660</name>
    <name evidence="14" type="ORF">G8Y20_004964</name>
    <name evidence="7" type="ORF">G8Y31_004712</name>
    <name evidence="16" type="ORF">G8Y49_004290</name>
    <name evidence="13" type="ORF">G8Y50_004462</name>
    <name evidence="15" type="ORF">G8Y63_004356</name>
    <name evidence="12" type="ORF">G8Y72_004254</name>
</gene>
<evidence type="ECO:0000313" key="9">
    <source>
        <dbReference type="EMBL" id="HAG1989795.1"/>
    </source>
</evidence>
<dbReference type="EMBL" id="DAAWNJ010000015">
    <property type="protein sequence ID" value="HAF8609436.1"/>
    <property type="molecule type" value="Genomic_DNA"/>
</dbReference>
<dbReference type="EMBL" id="DAAWKK010000012">
    <property type="protein sequence ID" value="HAF8248628.1"/>
    <property type="molecule type" value="Genomic_DNA"/>
</dbReference>
<evidence type="ECO:0000313" key="23">
    <source>
        <dbReference type="EMBL" id="HAG3603868.1"/>
    </source>
</evidence>
<dbReference type="EMBL" id="DAAYCI010000015">
    <property type="protein sequence ID" value="HAG3594334.1"/>
    <property type="molecule type" value="Genomic_DNA"/>
</dbReference>
<evidence type="ECO:0000313" key="19">
    <source>
        <dbReference type="EMBL" id="HAG3010399.1"/>
    </source>
</evidence>
<dbReference type="EMBL" id="DAAYLS010000014">
    <property type="protein sequence ID" value="HAG4739492.1"/>
    <property type="molecule type" value="Genomic_DNA"/>
</dbReference>
<evidence type="ECO:0000313" key="21">
    <source>
        <dbReference type="EMBL" id="HAG3589592.1"/>
    </source>
</evidence>
<dbReference type="EMBL" id="DAAYJX010000012">
    <property type="protein sequence ID" value="HAG4505224.1"/>
    <property type="molecule type" value="Genomic_DNA"/>
</dbReference>
<accession>A0A763BLH4</accession>
<dbReference type="EMBL" id="DAAYIF010000012">
    <property type="protein sequence ID" value="HAG4315862.1"/>
    <property type="molecule type" value="Genomic_DNA"/>
</dbReference>
<evidence type="ECO:0000313" key="11">
    <source>
        <dbReference type="EMBL" id="HAG2130979.1"/>
    </source>
</evidence>
<evidence type="ECO:0000313" key="31">
    <source>
        <dbReference type="EMBL" id="HAG4739492.1"/>
    </source>
</evidence>
<dbReference type="EMBL" id="DAAXTF010000012">
    <property type="protein sequence ID" value="HAG2469618.1"/>
    <property type="molecule type" value="Genomic_DNA"/>
</dbReference>
<dbReference type="EMBL" id="DAAYGR010000012">
    <property type="protein sequence ID" value="HAG4121852.1"/>
    <property type="molecule type" value="Genomic_DNA"/>
</dbReference>
<evidence type="ECO:0000313" key="16">
    <source>
        <dbReference type="EMBL" id="HAG2620381.1"/>
    </source>
</evidence>
<dbReference type="EMBL" id="DAAXTL010000012">
    <property type="protein sequence ID" value="HAG5583013.1"/>
    <property type="molecule type" value="Genomic_DNA"/>
</dbReference>
<evidence type="ECO:0000313" key="30">
    <source>
        <dbReference type="EMBL" id="HAG4505224.1"/>
    </source>
</evidence>
<evidence type="ECO:0000313" key="3">
    <source>
        <dbReference type="EMBL" id="HAF8192385.1"/>
    </source>
</evidence>
<evidence type="ECO:0000313" key="32">
    <source>
        <dbReference type="EMBL" id="HAG4837712.1"/>
    </source>
</evidence>
<dbReference type="EMBL" id="DAAXXN010000014">
    <property type="protein sequence ID" value="HAG3010399.1"/>
    <property type="molecule type" value="Genomic_DNA"/>
</dbReference>
<evidence type="ECO:0000313" key="6">
    <source>
        <dbReference type="EMBL" id="HAG1873829.1"/>
    </source>
</evidence>
<name>A0A763BLH4_SALER</name>
<dbReference type="EMBL" id="DAAXPI010000020">
    <property type="protein sequence ID" value="HAG2003382.1"/>
    <property type="molecule type" value="Genomic_DNA"/>
</dbReference>
<evidence type="ECO:0000313" key="12">
    <source>
        <dbReference type="EMBL" id="HAG2469618.1"/>
    </source>
</evidence>
<evidence type="ECO:0000313" key="28">
    <source>
        <dbReference type="EMBL" id="HAG4187925.1"/>
    </source>
</evidence>
<dbReference type="GO" id="GO:0009279">
    <property type="term" value="C:cell outer membrane"/>
    <property type="evidence" value="ECO:0007669"/>
    <property type="project" value="UniProtKB-SubCell"/>
</dbReference>
<dbReference type="AlphaFoldDB" id="A0A763BLH4"/>
<dbReference type="EMBL" id="DAAXVA010000019">
    <property type="protein sequence ID" value="HAG2687777.1"/>
    <property type="molecule type" value="Genomic_DNA"/>
</dbReference>
<evidence type="ECO:0000256" key="1">
    <source>
        <dbReference type="SAM" id="Coils"/>
    </source>
</evidence>
<evidence type="ECO:0000313" key="24">
    <source>
        <dbReference type="EMBL" id="HAG3627218.1"/>
    </source>
</evidence>
<dbReference type="EMBL" id="DAAWAU010000020">
    <property type="protein sequence ID" value="HAF7113734.1"/>
    <property type="molecule type" value="Genomic_DNA"/>
</dbReference>
<protein>
    <submittedName>
        <fullName evidence="26">TolC family protein</fullName>
    </submittedName>
</protein>
<evidence type="ECO:0000313" key="15">
    <source>
        <dbReference type="EMBL" id="HAG2567325.1"/>
    </source>
</evidence>
<evidence type="ECO:0000313" key="33">
    <source>
        <dbReference type="EMBL" id="HAG4842539.1"/>
    </source>
</evidence>
<dbReference type="EMBL" id="DAAYCF010000020">
    <property type="protein sequence ID" value="HAG3571572.1"/>
    <property type="molecule type" value="Genomic_DNA"/>
</dbReference>
<dbReference type="EMBL" id="DAAXTH010000013">
    <property type="protein sequence ID" value="HAG2493905.1"/>
    <property type="molecule type" value="Genomic_DNA"/>
</dbReference>
<dbReference type="EMBL" id="DAAXXJ010000011">
    <property type="protein sequence ID" value="HAG3000835.1"/>
    <property type="molecule type" value="Genomic_DNA"/>
</dbReference>
<dbReference type="EMBL" id="DAAXOM010000014">
    <property type="protein sequence ID" value="HAG1911282.1"/>
    <property type="molecule type" value="Genomic_DNA"/>
</dbReference>
<dbReference type="EMBL" id="DAAXTY010000025">
    <property type="protein sequence ID" value="HAG2544532.1"/>
    <property type="molecule type" value="Genomic_DNA"/>
</dbReference>
<dbReference type="EMBL" id="DAAWJX010000014">
    <property type="protein sequence ID" value="HAF8192385.1"/>
    <property type="molecule type" value="Genomic_DNA"/>
</dbReference>
<keyword evidence="1" id="KW-0175">Coiled coil</keyword>
<evidence type="ECO:0000313" key="29">
    <source>
        <dbReference type="EMBL" id="HAG4315862.1"/>
    </source>
</evidence>
<dbReference type="GO" id="GO:0015562">
    <property type="term" value="F:efflux transmembrane transporter activity"/>
    <property type="evidence" value="ECO:0007669"/>
    <property type="project" value="InterPro"/>
</dbReference>
<evidence type="ECO:0000313" key="2">
    <source>
        <dbReference type="EMBL" id="HAF7113734.1"/>
    </source>
</evidence>
<dbReference type="EMBL" id="DAAYCQ010000012">
    <property type="protein sequence ID" value="HAG3627218.1"/>
    <property type="molecule type" value="Genomic_DNA"/>
</dbReference>
<comment type="caution">
    <text evidence="26">The sequence shown here is derived from an EMBL/GenBank/DDBJ whole genome shotgun (WGS) entry which is preliminary data.</text>
</comment>
<dbReference type="EMBL" id="DAAYMM010000014">
    <property type="protein sequence ID" value="HAG4837712.1"/>
    <property type="molecule type" value="Genomic_DNA"/>
</dbReference>
<evidence type="ECO:0000313" key="4">
    <source>
        <dbReference type="EMBL" id="HAF8248628.1"/>
    </source>
</evidence>
<dbReference type="EMBL" id="DAAXPF010000018">
    <property type="protein sequence ID" value="HAG1989795.1"/>
    <property type="molecule type" value="Genomic_DNA"/>
</dbReference>
<dbReference type="EMBL" id="DAAXQZ010000021">
    <property type="protein sequence ID" value="HAG2130979.1"/>
    <property type="molecule type" value="Genomic_DNA"/>
</dbReference>
<dbReference type="EMBL" id="DAAYCJ010000012">
    <property type="protein sequence ID" value="HAG3589592.1"/>
    <property type="molecule type" value="Genomic_DNA"/>
</dbReference>
<evidence type="ECO:0000313" key="7">
    <source>
        <dbReference type="EMBL" id="HAG1878479.1"/>
    </source>
</evidence>
<evidence type="ECO:0000313" key="13">
    <source>
        <dbReference type="EMBL" id="HAG2493905.1"/>
    </source>
</evidence>
<dbReference type="EMBL" id="DAAYHE010000019">
    <property type="protein sequence ID" value="HAG4187925.1"/>
    <property type="molecule type" value="Genomic_DNA"/>
</dbReference>
<dbReference type="EMBL" id="DAAYHD010000020">
    <property type="protein sequence ID" value="HAG4183235.1"/>
    <property type="molecule type" value="Genomic_DNA"/>
</dbReference>
<dbReference type="Gene3D" id="1.20.1600.10">
    <property type="entry name" value="Outer membrane efflux proteins (OEP)"/>
    <property type="match status" value="1"/>
</dbReference>
<evidence type="ECO:0000313" key="17">
    <source>
        <dbReference type="EMBL" id="HAG2687777.1"/>
    </source>
</evidence>
<dbReference type="EMBL" id="DAAYMN010000018">
    <property type="protein sequence ID" value="HAG4842539.1"/>
    <property type="molecule type" value="Genomic_DNA"/>
</dbReference>
<dbReference type="EMBL" id="DAAXUD010000011">
    <property type="protein sequence ID" value="HAG2567325.1"/>
    <property type="molecule type" value="Genomic_DNA"/>
</dbReference>
<dbReference type="EMBL" id="DAAXOK010000016">
    <property type="protein sequence ID" value="HAG1873829.1"/>
    <property type="molecule type" value="Genomic_DNA"/>
</dbReference>
<evidence type="ECO:0000313" key="36">
    <source>
        <dbReference type="EMBL" id="HAG5592516.1"/>
    </source>
</evidence>
<proteinExistence type="predicted"/>
<sequence length="402" mass="47611">MRYIFSWGLMFFVCAANSEERLPCELEKYFQLTNLYKSNLFDTDAKKLEIERENLSLLPNINLNIGQQNTNNNSFKGFMDSTLSVGISMSLYEGNKHSKYKEKIIKDIEYNELMIHDKRNKYLVDLYRSVIEYNYKTDLLKLYSSQLRNEVEQLEAAKMRLASGEIAKIEYDIINLRKEELQNYLNNVETEVKQSELDIYTQFNIPIKDIKNISRNLILSCKKKSIHHILYKSKELLLQKEYANYVLQMSSMQPNVSFSLNMQPPAGGTLKDVTTDKTNFVAAINVTVPISSFFLINNIKKEYSISVKRIEDNYNERDKLYLIEKENVASKIKILRSKITLLRKKIELKGKEVDYVLSRFRENKETIVSYYRQLDEYEHEKINLRKDEREYDFYETYISFLD</sequence>
<evidence type="ECO:0000313" key="26">
    <source>
        <dbReference type="EMBL" id="HAG4121852.1"/>
    </source>
</evidence>
<evidence type="ECO:0000313" key="25">
    <source>
        <dbReference type="EMBL" id="HAG3739761.1"/>
    </source>
</evidence>
<dbReference type="EMBL" id="DAAXUS010000012">
    <property type="protein sequence ID" value="HAG2620381.1"/>
    <property type="molecule type" value="Genomic_DNA"/>
</dbReference>
<reference evidence="26" key="2">
    <citation type="submission" date="2020-02" db="EMBL/GenBank/DDBJ databases">
        <authorList>
            <consortium name="NCBI Pathogen Detection Project"/>
        </authorList>
    </citation>
    <scope>NUCLEOTIDE SEQUENCE</scope>
    <source>
        <strain evidence="24">MA.JM_04/170</strain>
        <strain evidence="29">MA.JM_04/177</strain>
        <strain evidence="23">MA.JM_04/178</strain>
        <strain evidence="32">MA.JM_04/180</strain>
        <strain evidence="30">MA.JM_04/182</strain>
        <strain evidence="18">MA.JM_04/187</strain>
        <strain evidence="26">MA.JM_04/189</strain>
        <strain evidence="35">MA.JM_04/195</strain>
        <strain evidence="7">MA.JM_04/203</strain>
        <strain evidence="13">MA.JM_04/205</strain>
        <strain evidence="9">MA.JM_04/207</strain>
        <strain evidence="10">MA.JM_04/208</strain>
        <strain evidence="11">MA.JM_04/211</strain>
        <strain evidence="33">MA.JM_04/216</strain>
        <strain evidence="34">MA.JM_04/221</strain>
        <strain evidence="19">MA.JM_04/223</strain>
        <strain evidence="12">MA.JM_04/227</strain>
        <strain evidence="22">MA.JM_04/228</strain>
        <strain evidence="6">MA.JM_04/234</strain>
        <strain evidence="2">MA.JM_04/235</strain>
        <strain evidence="21">MA.JM_04/238</strain>
        <strain evidence="31">MA.JM_04/240</strain>
        <strain evidence="20">MA.JM_04/245</strain>
        <strain evidence="14">MA.JM_04/257</strain>
        <strain evidence="36">MA.JM_04/259</strain>
        <strain evidence="5">MA.JM_04/263</strain>
        <strain evidence="4">MA.JM_04/270</strain>
        <strain evidence="16">MA.JM_04/271</strain>
        <strain evidence="3">MA.JM_04/272</strain>
        <strain evidence="27">MA.JM_04/275</strain>
        <strain evidence="8">MA.JM_04/283</strain>
        <strain evidence="17">MA.JM_04/288</strain>
        <strain evidence="25">MA.JM_04/290</strain>
        <strain evidence="15">MA.JM_04/295</strain>
        <strain evidence="28">MA.MC_04-0729</strain>
    </source>
</reference>
<reference evidence="26" key="1">
    <citation type="journal article" date="2018" name="Genome Biol.">
        <title>SKESA: strategic k-mer extension for scrupulous assemblies.</title>
        <authorList>
            <person name="Souvorov A."/>
            <person name="Agarwala R."/>
            <person name="Lipman D.J."/>
        </authorList>
    </citation>
    <scope>NUCLEOTIDE SEQUENCE</scope>
    <source>
        <strain evidence="24">MA.JM_04/170</strain>
        <strain evidence="29">MA.JM_04/177</strain>
        <strain evidence="23">MA.JM_04/178</strain>
        <strain evidence="32">MA.JM_04/180</strain>
        <strain evidence="30">MA.JM_04/182</strain>
        <strain evidence="18">MA.JM_04/187</strain>
        <strain evidence="26">MA.JM_04/189</strain>
        <strain evidence="35">MA.JM_04/195</strain>
        <strain evidence="7">MA.JM_04/203</strain>
        <strain evidence="13">MA.JM_04/205</strain>
        <strain evidence="9">MA.JM_04/207</strain>
        <strain evidence="10">MA.JM_04/208</strain>
        <strain evidence="11">MA.JM_04/211</strain>
        <strain evidence="33">MA.JM_04/216</strain>
        <strain evidence="34">MA.JM_04/221</strain>
        <strain evidence="19">MA.JM_04/223</strain>
        <strain evidence="12">MA.JM_04/227</strain>
        <strain evidence="22">MA.JM_04/228</strain>
        <strain evidence="6">MA.JM_04/234</strain>
        <strain evidence="2">MA.JM_04/235</strain>
        <strain evidence="21">MA.JM_04/238</strain>
        <strain evidence="31">MA.JM_04/240</strain>
        <strain evidence="20">MA.JM_04/245</strain>
        <strain evidence="14">MA.JM_04/257</strain>
        <strain evidence="36">MA.JM_04/259</strain>
        <strain evidence="5">MA.JM_04/263</strain>
        <strain evidence="4">MA.JM_04/270</strain>
        <strain evidence="16">MA.JM_04/271</strain>
        <strain evidence="3">MA.JM_04/272</strain>
        <strain evidence="27">MA.JM_04/275</strain>
        <strain evidence="8">MA.JM_04/283</strain>
        <strain evidence="17">MA.JM_04/288</strain>
        <strain evidence="25">MA.JM_04/290</strain>
        <strain evidence="15">MA.JM_04/295</strain>
        <strain evidence="28">MA.MC_04-0729</strain>
    </source>
</reference>
<evidence type="ECO:0000313" key="10">
    <source>
        <dbReference type="EMBL" id="HAG2003382.1"/>
    </source>
</evidence>
<organism evidence="26">
    <name type="scientific">Salmonella enterica</name>
    <name type="common">Salmonella choleraesuis</name>
    <dbReference type="NCBI Taxonomy" id="28901"/>
    <lineage>
        <taxon>Bacteria</taxon>
        <taxon>Pseudomonadati</taxon>
        <taxon>Pseudomonadota</taxon>
        <taxon>Gammaproteobacteria</taxon>
        <taxon>Enterobacterales</taxon>
        <taxon>Enterobacteriaceae</taxon>
        <taxon>Salmonella</taxon>
    </lineage>
</organism>
<evidence type="ECO:0000313" key="35">
    <source>
        <dbReference type="EMBL" id="HAG5583013.1"/>
    </source>
</evidence>
<evidence type="ECO:0000313" key="8">
    <source>
        <dbReference type="EMBL" id="HAG1911282.1"/>
    </source>
</evidence>
<dbReference type="EMBL" id="DAAYSM010000017">
    <property type="protein sequence ID" value="HAG5592516.1"/>
    <property type="molecule type" value="Genomic_DNA"/>
</dbReference>
<evidence type="ECO:0000313" key="27">
    <source>
        <dbReference type="EMBL" id="HAG4183235.1"/>
    </source>
</evidence>
<evidence type="ECO:0000313" key="14">
    <source>
        <dbReference type="EMBL" id="HAG2544532.1"/>
    </source>
</evidence>
<evidence type="ECO:0000313" key="22">
    <source>
        <dbReference type="EMBL" id="HAG3594334.1"/>
    </source>
</evidence>
<dbReference type="SUPFAM" id="SSF56954">
    <property type="entry name" value="Outer membrane efflux proteins (OEP)"/>
    <property type="match status" value="1"/>
</dbReference>